<dbReference type="RefSeq" id="WP_187074130.1">
    <property type="nucleotide sequence ID" value="NZ_JACORT010000001.1"/>
</dbReference>
<reference evidence="4" key="1">
    <citation type="submission" date="2020-08" db="EMBL/GenBank/DDBJ databases">
        <title>Ramlibacter sp. USB13 16S ribosomal RNA gene genome sequencing and assembly.</title>
        <authorList>
            <person name="Kang M."/>
        </authorList>
    </citation>
    <scope>NUCLEOTIDE SEQUENCE</scope>
    <source>
        <strain evidence="4">USB13</strain>
    </source>
</reference>
<evidence type="ECO:0000313" key="4">
    <source>
        <dbReference type="EMBL" id="MBC5781364.1"/>
    </source>
</evidence>
<keyword evidence="1" id="KW-0732">Signal</keyword>
<dbReference type="Proteomes" id="UP000608513">
    <property type="component" value="Unassembled WGS sequence"/>
</dbReference>
<evidence type="ECO:0000313" key="5">
    <source>
        <dbReference type="Proteomes" id="UP000608513"/>
    </source>
</evidence>
<feature type="signal peptide" evidence="1">
    <location>
        <begin position="1"/>
        <end position="31"/>
    </location>
</feature>
<proteinExistence type="predicted"/>
<dbReference type="InterPro" id="IPR047589">
    <property type="entry name" value="DUF11_rpt"/>
</dbReference>
<organism evidence="4 5">
    <name type="scientific">Ramlibacter cellulosilyticus</name>
    <dbReference type="NCBI Taxonomy" id="2764187"/>
    <lineage>
        <taxon>Bacteria</taxon>
        <taxon>Pseudomonadati</taxon>
        <taxon>Pseudomonadota</taxon>
        <taxon>Betaproteobacteria</taxon>
        <taxon>Burkholderiales</taxon>
        <taxon>Comamonadaceae</taxon>
        <taxon>Ramlibacter</taxon>
    </lineage>
</organism>
<gene>
    <name evidence="4" type="ORF">H8N03_00320</name>
</gene>
<protein>
    <submittedName>
        <fullName evidence="4">DUF11 domain-containing protein</fullName>
    </submittedName>
</protein>
<dbReference type="InterPro" id="IPR048834">
    <property type="entry name" value="SpaA_pre-album"/>
</dbReference>
<evidence type="ECO:0000259" key="3">
    <source>
        <dbReference type="Pfam" id="PF20674"/>
    </source>
</evidence>
<accession>A0A923MMX4</accession>
<name>A0A923MMX4_9BURK</name>
<dbReference type="EMBL" id="JACORT010000001">
    <property type="protein sequence ID" value="MBC5781364.1"/>
    <property type="molecule type" value="Genomic_DNA"/>
</dbReference>
<feature type="domain" description="SpaA-like prealbumin fold" evidence="3">
    <location>
        <begin position="241"/>
        <end position="359"/>
    </location>
</feature>
<sequence length="839" mass="83805">MKRVLVMICRFLLACVLGVAAFLAAPGSANAAGCAPATTQGTAPADFRTYCWLDLTGYNDGTASSGTGQNFSFTLPDGTTVSFNLKRTGGALTTVAVPSWTGSAFGNAAFNGIPGRPILYQATNGTTVTVTISAISVVPPTGGSAQYSMIVGDGESSNGGESLRFTTTGGNWTRIATIYNTGSTTLPGVTGEGTQQVDVTGVNGTVGSFVWRSDNNPKQITARMVGSGLQGVIIGMRYASVSVVSQITGQRYNAADQFTYRLGTNTGTVLASGSTTSTATSGFAVASVPTVAASYPFVVSQVMAAGSVGTLANYTTSLTCTNSTSGTGTTMPTNVSGNSYTFNSLAYGDAILCTFTNTPIFNTIVGTVYHDINHNGARDGPEGGPGVAGFYVKIAPVSGGTCTGPATQYATVDASSGAYTLPNLAQGTYCVILDNNTTLSDITPTLPAGWLPTESPSGVLQVSVPAGSPTPVPQDFGVYNGSRLAGTVFADVGTGGGTANNGAKDGSEAGLATVTVTASSGATAVASAQTAGDGTFTLWVPATATGTLTLSATPPAGYLATGGSAGTTGGSYTRPNVTYPSAAGQVYSGVLFGLVPPNTFTPNGAQTAQAGSVVFYAHTFQAGSGGQVSFSLANVASPANTGWNAIVYRDANCSASLDGTEPALTAPVTVTAGQQVCLVVKQFVPSGTAFGALNTVTATAAFTYTNASPALSANLAVTDVTTVGEPTALSLRKLVANVTRGGTASTSVNATPGELLQYTLTAQNNGGGPLSTLVINDATPAFTVFVSAACPGTLPAGITGCTIASQPAAGGTGGVQWTFTGTLAASAQLVVSYQVRLSQ</sequence>
<dbReference type="InterPro" id="IPR013783">
    <property type="entry name" value="Ig-like_fold"/>
</dbReference>
<dbReference type="Pfam" id="PF20674">
    <property type="entry name" value="SpaA_3"/>
    <property type="match status" value="1"/>
</dbReference>
<evidence type="ECO:0000259" key="2">
    <source>
        <dbReference type="Pfam" id="PF18651"/>
    </source>
</evidence>
<dbReference type="Pfam" id="PF18651">
    <property type="entry name" value="CshA_NR2"/>
    <property type="match status" value="1"/>
</dbReference>
<keyword evidence="5" id="KW-1185">Reference proteome</keyword>
<dbReference type="NCBIfam" id="TIGR01451">
    <property type="entry name" value="B_ant_repeat"/>
    <property type="match status" value="1"/>
</dbReference>
<comment type="caution">
    <text evidence="4">The sequence shown here is derived from an EMBL/GenBank/DDBJ whole genome shotgun (WGS) entry which is preliminary data.</text>
</comment>
<evidence type="ECO:0000256" key="1">
    <source>
        <dbReference type="SAM" id="SignalP"/>
    </source>
</evidence>
<dbReference type="SUPFAM" id="SSF117074">
    <property type="entry name" value="Hypothetical protein PA1324"/>
    <property type="match status" value="1"/>
</dbReference>
<feature type="chain" id="PRO_5036772665" evidence="1">
    <location>
        <begin position="32"/>
        <end position="839"/>
    </location>
</feature>
<dbReference type="AlphaFoldDB" id="A0A923MMX4"/>
<dbReference type="Gene3D" id="2.60.40.10">
    <property type="entry name" value="Immunoglobulins"/>
    <property type="match status" value="2"/>
</dbReference>
<feature type="domain" description="Surface adhesin CshA non-repetitive" evidence="2">
    <location>
        <begin position="49"/>
        <end position="236"/>
    </location>
</feature>
<dbReference type="InterPro" id="IPR040683">
    <property type="entry name" value="CshA_NR2"/>
</dbReference>